<evidence type="ECO:0000313" key="1">
    <source>
        <dbReference type="EMBL" id="WMV42063.1"/>
    </source>
</evidence>
<reference evidence="1" key="1">
    <citation type="submission" date="2023-08" db="EMBL/GenBank/DDBJ databases">
        <title>A de novo genome assembly of Solanum verrucosum Schlechtendal, a Mexican diploid species geographically isolated from the other diploid A-genome species in potato relatives.</title>
        <authorList>
            <person name="Hosaka K."/>
        </authorList>
    </citation>
    <scope>NUCLEOTIDE SEQUENCE</scope>
    <source>
        <tissue evidence="1">Young leaves</tissue>
    </source>
</reference>
<dbReference type="AlphaFoldDB" id="A0AAF0ZLH4"/>
<keyword evidence="2" id="KW-1185">Reference proteome</keyword>
<dbReference type="EMBL" id="CP133619">
    <property type="protein sequence ID" value="WMV42063.1"/>
    <property type="molecule type" value="Genomic_DNA"/>
</dbReference>
<accession>A0AAF0ZLH4</accession>
<proteinExistence type="predicted"/>
<gene>
    <name evidence="1" type="ORF">MTR67_035448</name>
</gene>
<protein>
    <submittedName>
        <fullName evidence="1">Uncharacterized protein</fullName>
    </submittedName>
</protein>
<dbReference type="Proteomes" id="UP001234989">
    <property type="component" value="Chromosome 8"/>
</dbReference>
<name>A0AAF0ZLH4_SOLVR</name>
<organism evidence="1 2">
    <name type="scientific">Solanum verrucosum</name>
    <dbReference type="NCBI Taxonomy" id="315347"/>
    <lineage>
        <taxon>Eukaryota</taxon>
        <taxon>Viridiplantae</taxon>
        <taxon>Streptophyta</taxon>
        <taxon>Embryophyta</taxon>
        <taxon>Tracheophyta</taxon>
        <taxon>Spermatophyta</taxon>
        <taxon>Magnoliopsida</taxon>
        <taxon>eudicotyledons</taxon>
        <taxon>Gunneridae</taxon>
        <taxon>Pentapetalae</taxon>
        <taxon>asterids</taxon>
        <taxon>lamiids</taxon>
        <taxon>Solanales</taxon>
        <taxon>Solanaceae</taxon>
        <taxon>Solanoideae</taxon>
        <taxon>Solaneae</taxon>
        <taxon>Solanum</taxon>
    </lineage>
</organism>
<evidence type="ECO:0000313" key="2">
    <source>
        <dbReference type="Proteomes" id="UP001234989"/>
    </source>
</evidence>
<sequence length="165" mass="19415">MSTFERSSLMGQVQIQIPFFSQPTTIPDVTNPTFIQMNLVEMRKVMFNLRNEVRQITLVVALNPMDICRNLSQLEKEKALMVTPPTTLEQMMNFIYEMQDDANNITFKRHIRELVKTHKHVMIVLLETKRRNMEEVQRIWAIKLTFNLLLKDFLKASRLCGNNIS</sequence>